<proteinExistence type="predicted"/>
<dbReference type="EMBL" id="CAADFA010000002">
    <property type="protein sequence ID" value="VFJ43523.1"/>
    <property type="molecule type" value="Genomic_DNA"/>
</dbReference>
<sequence>MSRVFAMRKFWLLFVLAVVGVTVGGFVSAEQGKMPARGDVVSDVESGKCVEATSVMRRNHMDFLLRQRDETMRRGIRTGNHSLKGCIDCHEDLKRENQGKSPKHQGRLVPSDMPISVNDPENGFCQACHRYVAVNIDCFQCHVANSGTGK</sequence>
<dbReference type="SUPFAM" id="SSF48695">
    <property type="entry name" value="Multiheme cytochromes"/>
    <property type="match status" value="1"/>
</dbReference>
<reference evidence="3" key="1">
    <citation type="submission" date="2019-02" db="EMBL/GenBank/DDBJ databases">
        <authorList>
            <person name="Gruber-Vodicka R. H."/>
            <person name="Seah K. B. B."/>
        </authorList>
    </citation>
    <scope>NUCLEOTIDE SEQUENCE</scope>
    <source>
        <strain evidence="1">BECK_BZ163</strain>
        <strain evidence="3">BECK_BZ164</strain>
        <strain evidence="2">BECK_BZ165</strain>
    </source>
</reference>
<gene>
    <name evidence="1" type="ORF">BECKFM1743A_GA0114220_100027</name>
    <name evidence="3" type="ORF">BECKFM1743B_GA0114221_100027</name>
    <name evidence="2" type="ORF">BECKFM1743C_GA0114222_100027</name>
</gene>
<evidence type="ECO:0000313" key="2">
    <source>
        <dbReference type="EMBL" id="VFJ43523.1"/>
    </source>
</evidence>
<accession>A0A450VL76</accession>
<protein>
    <submittedName>
        <fullName evidence="3">Uncharacterized protein</fullName>
    </submittedName>
</protein>
<dbReference type="EMBL" id="CAADEZ010000002">
    <property type="protein sequence ID" value="VFJ42863.1"/>
    <property type="molecule type" value="Genomic_DNA"/>
</dbReference>
<evidence type="ECO:0000313" key="3">
    <source>
        <dbReference type="EMBL" id="VFK05562.1"/>
    </source>
</evidence>
<dbReference type="EMBL" id="CAADFL010000002">
    <property type="protein sequence ID" value="VFK05562.1"/>
    <property type="molecule type" value="Genomic_DNA"/>
</dbReference>
<dbReference type="Gene3D" id="3.90.10.10">
    <property type="entry name" value="Cytochrome C3"/>
    <property type="match status" value="1"/>
</dbReference>
<name>A0A450VL76_9GAMM</name>
<dbReference type="AlphaFoldDB" id="A0A450VL76"/>
<evidence type="ECO:0000313" key="1">
    <source>
        <dbReference type="EMBL" id="VFJ42863.1"/>
    </source>
</evidence>
<organism evidence="3">
    <name type="scientific">Candidatus Kentrum sp. FM</name>
    <dbReference type="NCBI Taxonomy" id="2126340"/>
    <lineage>
        <taxon>Bacteria</taxon>
        <taxon>Pseudomonadati</taxon>
        <taxon>Pseudomonadota</taxon>
        <taxon>Gammaproteobacteria</taxon>
        <taxon>Candidatus Kentrum</taxon>
    </lineage>
</organism>
<dbReference type="InterPro" id="IPR036280">
    <property type="entry name" value="Multihaem_cyt_sf"/>
</dbReference>